<name>A0AAN8FMW9_TRICO</name>
<dbReference type="InterPro" id="IPR052729">
    <property type="entry name" value="Acyl/Acetyltrans_Enzymes"/>
</dbReference>
<organism evidence="2 3">
    <name type="scientific">Trichostrongylus colubriformis</name>
    <name type="common">Black scour worm</name>
    <dbReference type="NCBI Taxonomy" id="6319"/>
    <lineage>
        <taxon>Eukaryota</taxon>
        <taxon>Metazoa</taxon>
        <taxon>Ecdysozoa</taxon>
        <taxon>Nematoda</taxon>
        <taxon>Chromadorea</taxon>
        <taxon>Rhabditida</taxon>
        <taxon>Rhabditina</taxon>
        <taxon>Rhabditomorpha</taxon>
        <taxon>Strongyloidea</taxon>
        <taxon>Trichostrongylidae</taxon>
        <taxon>Trichostrongylus</taxon>
    </lineage>
</organism>
<dbReference type="CDD" id="cd04301">
    <property type="entry name" value="NAT_SF"/>
    <property type="match status" value="2"/>
</dbReference>
<feature type="domain" description="N-acetyltransferase" evidence="1">
    <location>
        <begin position="266"/>
        <end position="413"/>
    </location>
</feature>
<evidence type="ECO:0000259" key="1">
    <source>
        <dbReference type="PROSITE" id="PS51186"/>
    </source>
</evidence>
<dbReference type="AlphaFoldDB" id="A0AAN8FMW9"/>
<keyword evidence="3" id="KW-1185">Reference proteome</keyword>
<feature type="domain" description="N-acetyltransferase" evidence="1">
    <location>
        <begin position="7"/>
        <end position="142"/>
    </location>
</feature>
<comment type="caution">
    <text evidence="2">The sequence shown here is derived from an EMBL/GenBank/DDBJ whole genome shotgun (WGS) entry which is preliminary data.</text>
</comment>
<dbReference type="PANTHER" id="PTHR47237:SF1">
    <property type="entry name" value="SLL0310 PROTEIN"/>
    <property type="match status" value="1"/>
</dbReference>
<proteinExistence type="predicted"/>
<gene>
    <name evidence="2" type="ORF">GCK32_004051</name>
</gene>
<dbReference type="EMBL" id="WIXE01007965">
    <property type="protein sequence ID" value="KAK5979794.1"/>
    <property type="molecule type" value="Genomic_DNA"/>
</dbReference>
<accession>A0AAN8FMW9</accession>
<protein>
    <recommendedName>
        <fullName evidence="1">N-acetyltransferase domain-containing protein</fullName>
    </recommendedName>
</protein>
<dbReference type="Proteomes" id="UP001331761">
    <property type="component" value="Unassembled WGS sequence"/>
</dbReference>
<dbReference type="Gene3D" id="3.40.630.30">
    <property type="match status" value="2"/>
</dbReference>
<dbReference type="SUPFAM" id="SSF55729">
    <property type="entry name" value="Acyl-CoA N-acyltransferases (Nat)"/>
    <property type="match status" value="3"/>
</dbReference>
<dbReference type="InterPro" id="IPR000182">
    <property type="entry name" value="GNAT_dom"/>
</dbReference>
<dbReference type="Pfam" id="PF00583">
    <property type="entry name" value="Acetyltransf_1"/>
    <property type="match status" value="2"/>
</dbReference>
<sequence>MKDDDFEIVDSIAPNDPAWFEWKALVEDEGWTSDDLSVLTLTPSLPSTRIVLARKRNDKSFIGTVIWNEYDDIAFIGFYLLLPEYRGKGLGSIIWNRAIDRMPRHYTIALRAVPNMVARYKSKDTPVEGPRLHSYEMDLDTLSHVAELHASKSREAKMVSDLSKAEYEQLEQFCNSVVKRDRRHFLRQFHELPFTKASVLIDNDRNIIAYAAVCPTSHSHSHLFKLAPLYASSTDEAFAVIQPLIKRVGALYSDARFIFHVLEGSIGFKVLPPIFSMKQFEFEILDKVPPDDILWKDFKEAVRAEGWINGADDSVLSTIPKLAKVVFARSKIDGNYIGSVIWCENDGLAYIAFYIIRPEYRGLGIGSVLWKRALERIPSNYTMGLRSDGIPVYKNVLVEQMLSRYKSMDMPVEGRHTFYQKIPVTDFVGITNAHRIPESTTKLVSELKEKEFEAMLSYANEVSGRDRSQLLRLHFDLDFTEGAVLTDSTAKIRGFASMTSTGDPDHHFYKISPVYAEGLDEALSVLHPLLVKILEKDPDAIALISTWSDSAGEQLRPLLQQKCIESKVSGYTLFSKPYAITMDFSRMFVGQNHPGHFDA</sequence>
<dbReference type="PROSITE" id="PS51186">
    <property type="entry name" value="GNAT"/>
    <property type="match status" value="2"/>
</dbReference>
<evidence type="ECO:0000313" key="3">
    <source>
        <dbReference type="Proteomes" id="UP001331761"/>
    </source>
</evidence>
<dbReference type="PANTHER" id="PTHR47237">
    <property type="entry name" value="SLL0310 PROTEIN"/>
    <property type="match status" value="1"/>
</dbReference>
<reference evidence="2 3" key="1">
    <citation type="submission" date="2019-10" db="EMBL/GenBank/DDBJ databases">
        <title>Assembly and Annotation for the nematode Trichostrongylus colubriformis.</title>
        <authorList>
            <person name="Martin J."/>
        </authorList>
    </citation>
    <scope>NUCLEOTIDE SEQUENCE [LARGE SCALE GENOMIC DNA]</scope>
    <source>
        <strain evidence="2">G859</strain>
        <tissue evidence="2">Whole worm</tissue>
    </source>
</reference>
<dbReference type="GO" id="GO:0016747">
    <property type="term" value="F:acyltransferase activity, transferring groups other than amino-acyl groups"/>
    <property type="evidence" value="ECO:0007669"/>
    <property type="project" value="InterPro"/>
</dbReference>
<dbReference type="InterPro" id="IPR016181">
    <property type="entry name" value="Acyl_CoA_acyltransferase"/>
</dbReference>
<evidence type="ECO:0000313" key="2">
    <source>
        <dbReference type="EMBL" id="KAK5979794.1"/>
    </source>
</evidence>